<dbReference type="Proteomes" id="UP000622687">
    <property type="component" value="Unassembled WGS sequence"/>
</dbReference>
<dbReference type="SUPFAM" id="SSF101821">
    <property type="entry name" value="Aminopeptidase/glucanase lid domain"/>
    <property type="match status" value="1"/>
</dbReference>
<dbReference type="FunFam" id="2.30.250.10:FF:000003">
    <property type="entry name" value="Probable M18 family aminopeptidase 2"/>
    <property type="match status" value="1"/>
</dbReference>
<dbReference type="PRINTS" id="PR00932">
    <property type="entry name" value="AMINO1PTASE"/>
</dbReference>
<evidence type="ECO:0000256" key="3">
    <source>
        <dbReference type="ARBA" id="ARBA00022438"/>
    </source>
</evidence>
<protein>
    <recommendedName>
        <fullName evidence="10">M18 family aminopeptidase</fullName>
        <ecNumber evidence="10">3.4.11.-</ecNumber>
    </recommendedName>
</protein>
<dbReference type="NCBIfam" id="NF002759">
    <property type="entry name" value="PRK02813.1"/>
    <property type="match status" value="1"/>
</dbReference>
<gene>
    <name evidence="11" type="ORF">I6U51_10865</name>
</gene>
<dbReference type="EMBL" id="JAEEGB010000012">
    <property type="protein sequence ID" value="MBI6873204.1"/>
    <property type="molecule type" value="Genomic_DNA"/>
</dbReference>
<dbReference type="GO" id="GO:0008237">
    <property type="term" value="F:metallopeptidase activity"/>
    <property type="evidence" value="ECO:0007669"/>
    <property type="project" value="UniProtKB-KW"/>
</dbReference>
<dbReference type="InterPro" id="IPR023358">
    <property type="entry name" value="Peptidase_M18_dom2"/>
</dbReference>
<dbReference type="PANTHER" id="PTHR28570:SF3">
    <property type="entry name" value="ASPARTYL AMINOPEPTIDASE"/>
    <property type="match status" value="1"/>
</dbReference>
<keyword evidence="7 9" id="KW-0862">Zinc</keyword>
<dbReference type="PANTHER" id="PTHR28570">
    <property type="entry name" value="ASPARTYL AMINOPEPTIDASE"/>
    <property type="match status" value="1"/>
</dbReference>
<keyword evidence="12" id="KW-1185">Reference proteome</keyword>
<keyword evidence="6 9" id="KW-0378">Hydrolase</keyword>
<dbReference type="GO" id="GO:0006508">
    <property type="term" value="P:proteolysis"/>
    <property type="evidence" value="ECO:0007669"/>
    <property type="project" value="UniProtKB-KW"/>
</dbReference>
<evidence type="ECO:0000256" key="5">
    <source>
        <dbReference type="ARBA" id="ARBA00022723"/>
    </source>
</evidence>
<comment type="caution">
    <text evidence="11">The sequence shown here is derived from an EMBL/GenBank/DDBJ whole genome shotgun (WGS) entry which is preliminary data.</text>
</comment>
<comment type="similarity">
    <text evidence="2 9">Belongs to the peptidase M18 family.</text>
</comment>
<evidence type="ECO:0000256" key="8">
    <source>
        <dbReference type="ARBA" id="ARBA00023049"/>
    </source>
</evidence>
<dbReference type="CDD" id="cd05658">
    <property type="entry name" value="M18_DAP"/>
    <property type="match status" value="1"/>
</dbReference>
<evidence type="ECO:0000256" key="9">
    <source>
        <dbReference type="RuleBase" id="RU004386"/>
    </source>
</evidence>
<evidence type="ECO:0000256" key="6">
    <source>
        <dbReference type="ARBA" id="ARBA00022801"/>
    </source>
</evidence>
<dbReference type="Gene3D" id="2.30.250.10">
    <property type="entry name" value="Aminopeptidase i, Domain 2"/>
    <property type="match status" value="1"/>
</dbReference>
<dbReference type="GO" id="GO:0005737">
    <property type="term" value="C:cytoplasm"/>
    <property type="evidence" value="ECO:0007669"/>
    <property type="project" value="UniProtKB-ARBA"/>
</dbReference>
<sequence>MTEELKKAQELVDFIYESPTAFHAVDSVKKILLSRGFEEIREEDKWNLKKGGKYFLNKYDSALIAFVVGKGEVEEEGFRIVGAHTDSPGFRIKPNADMEVEGAYVKLNTEVYGGPIINTWLDRPLSIAGRVTIKSENPFSPQVKLLNIKRPILIIPNLAIHMNRNVNSGVELNRQKDILPLLSLVNEEFEKGKYLIKTIANELSVKEEDILDFDLYLYEYEKGSIIGLNNEFISCGRLDDLIMVHSGINALTKVDAGNTTNIMVCFDNEEVGSTTKQGADSPMLSNILERIMISMGKGREDYFRALSNSFMISCDLGHALHPNYGEKSDPVNRPIINKGPIIKVSANQSYTSDSVSSAVYKSICDIAGVPVQFFVNRSDEKGGSTIGPISSSHVNIPSVDMGLAVLSMHSIRELGGVKDYIYAEESFKEFYRYNK</sequence>
<name>A0A934HXS2_9CLOT</name>
<dbReference type="GO" id="GO:0008270">
    <property type="term" value="F:zinc ion binding"/>
    <property type="evidence" value="ECO:0007669"/>
    <property type="project" value="InterPro"/>
</dbReference>
<evidence type="ECO:0000256" key="2">
    <source>
        <dbReference type="ARBA" id="ARBA00008290"/>
    </source>
</evidence>
<evidence type="ECO:0000313" key="11">
    <source>
        <dbReference type="EMBL" id="MBI6873204.1"/>
    </source>
</evidence>
<keyword evidence="8 9" id="KW-0482">Metalloprotease</keyword>
<dbReference type="InterPro" id="IPR001948">
    <property type="entry name" value="Peptidase_M18"/>
</dbReference>
<dbReference type="Pfam" id="PF02127">
    <property type="entry name" value="Peptidase_M18"/>
    <property type="match status" value="1"/>
</dbReference>
<dbReference type="SUPFAM" id="SSF53187">
    <property type="entry name" value="Zn-dependent exopeptidases"/>
    <property type="match status" value="1"/>
</dbReference>
<evidence type="ECO:0000256" key="10">
    <source>
        <dbReference type="RuleBase" id="RU004387"/>
    </source>
</evidence>
<dbReference type="EC" id="3.4.11.-" evidence="10"/>
<keyword evidence="3 9" id="KW-0031">Aminopeptidase</keyword>
<dbReference type="Gene3D" id="3.40.630.10">
    <property type="entry name" value="Zn peptidases"/>
    <property type="match status" value="1"/>
</dbReference>
<evidence type="ECO:0000256" key="1">
    <source>
        <dbReference type="ARBA" id="ARBA00001947"/>
    </source>
</evidence>
<evidence type="ECO:0000256" key="7">
    <source>
        <dbReference type="ARBA" id="ARBA00022833"/>
    </source>
</evidence>
<dbReference type="GO" id="GO:0004177">
    <property type="term" value="F:aminopeptidase activity"/>
    <property type="evidence" value="ECO:0007669"/>
    <property type="project" value="UniProtKB-KW"/>
</dbReference>
<reference evidence="11" key="1">
    <citation type="submission" date="2020-12" db="EMBL/GenBank/DDBJ databases">
        <title>Clostridium thailandense sp. nov., a novel acetogenic bacterium isolated from peat land soil in Thailand.</title>
        <authorList>
            <person name="Chaikitkaew S."/>
            <person name="Birkeland N.K."/>
        </authorList>
    </citation>
    <scope>NUCLEOTIDE SEQUENCE</scope>
    <source>
        <strain evidence="11">DSM 17425</strain>
    </source>
</reference>
<organism evidence="11 12">
    <name type="scientific">Clostridium aciditolerans</name>
    <dbReference type="NCBI Taxonomy" id="339861"/>
    <lineage>
        <taxon>Bacteria</taxon>
        <taxon>Bacillati</taxon>
        <taxon>Bacillota</taxon>
        <taxon>Clostridia</taxon>
        <taxon>Eubacteriales</taxon>
        <taxon>Clostridiaceae</taxon>
        <taxon>Clostridium</taxon>
    </lineage>
</organism>
<evidence type="ECO:0000313" key="12">
    <source>
        <dbReference type="Proteomes" id="UP000622687"/>
    </source>
</evidence>
<keyword evidence="5 9" id="KW-0479">Metal-binding</keyword>
<keyword evidence="4 9" id="KW-0645">Protease</keyword>
<dbReference type="RefSeq" id="WP_211142671.1">
    <property type="nucleotide sequence ID" value="NZ_JAEEGB010000012.1"/>
</dbReference>
<accession>A0A934HXS2</accession>
<comment type="cofactor">
    <cofactor evidence="1 10">
        <name>Zn(2+)</name>
        <dbReference type="ChEBI" id="CHEBI:29105"/>
    </cofactor>
</comment>
<proteinExistence type="inferred from homology"/>
<dbReference type="AlphaFoldDB" id="A0A934HXS2"/>
<evidence type="ECO:0000256" key="4">
    <source>
        <dbReference type="ARBA" id="ARBA00022670"/>
    </source>
</evidence>